<evidence type="ECO:0000313" key="2">
    <source>
        <dbReference type="Proteomes" id="UP001053296"/>
    </source>
</evidence>
<evidence type="ECO:0000313" key="1">
    <source>
        <dbReference type="EMBL" id="BCS88340.1"/>
    </source>
</evidence>
<gene>
    <name evidence="1" type="ORF">PSDVSF_15820</name>
</gene>
<reference evidence="1" key="1">
    <citation type="journal article" date="2022" name="Arch. Microbiol.">
        <title>Pseudodesulfovibrio sediminis sp. nov., a mesophilic and neutrophilic sulfate-reducing bacterium isolated from sediment of a brackish lake.</title>
        <authorList>
            <person name="Takahashi A."/>
            <person name="Kojima H."/>
            <person name="Watanabe M."/>
            <person name="Fukui M."/>
        </authorList>
    </citation>
    <scope>NUCLEOTIDE SEQUENCE</scope>
    <source>
        <strain evidence="1">SF6</strain>
    </source>
</reference>
<dbReference type="EMBL" id="AP024485">
    <property type="protein sequence ID" value="BCS88340.1"/>
    <property type="molecule type" value="Genomic_DNA"/>
</dbReference>
<dbReference type="Proteomes" id="UP001053296">
    <property type="component" value="Chromosome"/>
</dbReference>
<name>A0ABM7P653_9BACT</name>
<protein>
    <submittedName>
        <fullName evidence="1">Uncharacterized protein</fullName>
    </submittedName>
</protein>
<keyword evidence="2" id="KW-1185">Reference proteome</keyword>
<organism evidence="1 2">
    <name type="scientific">Pseudodesulfovibrio sediminis</name>
    <dbReference type="NCBI Taxonomy" id="2810563"/>
    <lineage>
        <taxon>Bacteria</taxon>
        <taxon>Pseudomonadati</taxon>
        <taxon>Thermodesulfobacteriota</taxon>
        <taxon>Desulfovibrionia</taxon>
        <taxon>Desulfovibrionales</taxon>
        <taxon>Desulfovibrionaceae</taxon>
    </lineage>
</organism>
<proteinExistence type="predicted"/>
<accession>A0ABM7P653</accession>
<sequence>MIDAASALTTILTKTKKLTVDTGLELLTYKRDRGLRIWYNGKDMYTIKEFGFEYNVIETNFNDLKKLIKTLLKREFPRSKKIRVREIQGWD</sequence>
<dbReference type="RefSeq" id="WP_229595911.1">
    <property type="nucleotide sequence ID" value="NZ_AP024485.1"/>
</dbReference>